<dbReference type="GeneID" id="20704208"/>
<protein>
    <recommendedName>
        <fullName evidence="5">Carboxylic ester hydrolase</fullName>
        <ecNumber evidence="5">3.1.1.-</ecNumber>
    </recommendedName>
</protein>
<comment type="similarity">
    <text evidence="5">Belongs to the tannase family.</text>
</comment>
<dbReference type="EC" id="3.1.1.-" evidence="5"/>
<evidence type="ECO:0000313" key="6">
    <source>
        <dbReference type="EMBL" id="EGY21221.1"/>
    </source>
</evidence>
<feature type="signal peptide" evidence="5">
    <location>
        <begin position="1"/>
        <end position="23"/>
    </location>
</feature>
<evidence type="ECO:0000256" key="1">
    <source>
        <dbReference type="ARBA" id="ARBA00022487"/>
    </source>
</evidence>
<keyword evidence="3 5" id="KW-0378">Hydrolase</keyword>
<keyword evidence="1" id="KW-0719">Serine esterase</keyword>
<gene>
    <name evidence="6" type="ORF">VDAG_02745</name>
</gene>
<accession>G2WWW6</accession>
<dbReference type="PANTHER" id="PTHR33938:SF7">
    <property type="entry name" value="CARBOXYLIC ESTER HYDROLASE"/>
    <property type="match status" value="1"/>
</dbReference>
<dbReference type="OMA" id="INSICRW"/>
<dbReference type="KEGG" id="vda:VDAG_02745"/>
<evidence type="ECO:0000256" key="2">
    <source>
        <dbReference type="ARBA" id="ARBA00022729"/>
    </source>
</evidence>
<evidence type="ECO:0000256" key="4">
    <source>
        <dbReference type="ARBA" id="ARBA00023157"/>
    </source>
</evidence>
<evidence type="ECO:0000313" key="7">
    <source>
        <dbReference type="Proteomes" id="UP000001611"/>
    </source>
</evidence>
<dbReference type="AlphaFoldDB" id="G2WWW6"/>
<dbReference type="InParanoid" id="G2WWW6"/>
<feature type="chain" id="PRO_5005131514" description="Carboxylic ester hydrolase" evidence="5">
    <location>
        <begin position="24"/>
        <end position="561"/>
    </location>
</feature>
<sequence>MAPPWKFTCALWALASTVSCAAAQATSLTELCSTSFAQSSLPAADFFPGLTIDADSVETTLVRNASASSEWYPTASFDYCNITFAYSHDAFKNRYVSTGGGGLAINSQKADIPTGVIVGALSGIADGGFGSFDSQWDSVFLLANNTINWQSVYMFGYQAHHELATLGKEFARNLYAVNVTEKVFSYYQGCSEGGREGWSQLQRFGEAYSCEATTGGSGGDFAELARRQMPSRATPAQSGTVTAKGAILMKSFFDGLRDSEGRLVYINAQPGSSFSDAATTFDEDAETWGVSISGLGGEWVARYLQLQDANTIASLDNVTLDTLKEWMILGQNKYGDSLQTTYPDLADFQAACGKVIHVHGEADDSIPAGSSVHYFESVRSVMFPYVSYEDGVQQLQDFYRLFLVPGGAHCGSNSAQPRGGWPQSTLQTVIEWVEGKTSPDTLRNTGTNAELCPWPLRPMWSGNGTEAECVSDAAAVATWQYDFDAYRVPLAVVGSPFSGHGQIYRPRTEEPGASSLKAEGVFDGVSTIVSSDVVRLGAEGDENVDIRTARASKLRRAMVQM</sequence>
<organism evidence="6 7">
    <name type="scientific">Verticillium dahliae (strain VdLs.17 / ATCC MYA-4575 / FGSC 10137)</name>
    <name type="common">Verticillium wilt</name>
    <dbReference type="NCBI Taxonomy" id="498257"/>
    <lineage>
        <taxon>Eukaryota</taxon>
        <taxon>Fungi</taxon>
        <taxon>Dikarya</taxon>
        <taxon>Ascomycota</taxon>
        <taxon>Pezizomycotina</taxon>
        <taxon>Sordariomycetes</taxon>
        <taxon>Hypocreomycetidae</taxon>
        <taxon>Glomerellales</taxon>
        <taxon>Plectosphaerellaceae</taxon>
        <taxon>Verticillium</taxon>
    </lineage>
</organism>
<proteinExistence type="inferred from homology"/>
<dbReference type="eggNOG" id="ENOG502QU7M">
    <property type="taxonomic scope" value="Eukaryota"/>
</dbReference>
<reference evidence="6 7" key="1">
    <citation type="submission" date="2008-03" db="EMBL/GenBank/DDBJ databases">
        <title>The Genome Sequence of Verticillium dahliae VdLs.17.</title>
        <authorList>
            <consortium name="The Broad Institute Genome Sequencing Platform"/>
            <person name="Ma L.-J.J."/>
            <person name="Klosterman S.J."/>
            <person name="Subbarao K."/>
            <person name="Dobinson K."/>
            <person name="Veronese P."/>
            <person name="Kang S."/>
            <person name="Gold S.E."/>
            <person name="Young S."/>
            <person name="Jaffe D."/>
            <person name="Gnerre S."/>
            <person name="Berlin A."/>
            <person name="Heiman D."/>
            <person name="Hepburn T."/>
            <person name="Sykes S."/>
            <person name="Alvarado L."/>
            <person name="Kodira C.D."/>
            <person name="Lander E."/>
            <person name="Galagan J."/>
            <person name="Nusbaum C."/>
            <person name="Birren B."/>
        </authorList>
    </citation>
    <scope>NUCLEOTIDE SEQUENCE [LARGE SCALE GENOMIC DNA]</scope>
    <source>
        <strain evidence="7">VdLs.17 / ATCC MYA-4575 / FGSC 10137</strain>
    </source>
</reference>
<dbReference type="GO" id="GO:0052689">
    <property type="term" value="F:carboxylic ester hydrolase activity"/>
    <property type="evidence" value="ECO:0007669"/>
    <property type="project" value="UniProtKB-KW"/>
</dbReference>
<dbReference type="OrthoDB" id="3039123at2759"/>
<keyword evidence="2 5" id="KW-0732">Signal</keyword>
<name>G2WWW6_VERDV</name>
<dbReference type="PANTHER" id="PTHR33938">
    <property type="entry name" value="FERULOYL ESTERASE B-RELATED"/>
    <property type="match status" value="1"/>
</dbReference>
<dbReference type="PROSITE" id="PS51257">
    <property type="entry name" value="PROKAR_LIPOPROTEIN"/>
    <property type="match status" value="1"/>
</dbReference>
<keyword evidence="7" id="KW-1185">Reference proteome</keyword>
<dbReference type="Proteomes" id="UP000001611">
    <property type="component" value="Chromosome 3"/>
</dbReference>
<dbReference type="EMBL" id="DS572698">
    <property type="protein sequence ID" value="EGY21221.1"/>
    <property type="molecule type" value="Genomic_DNA"/>
</dbReference>
<dbReference type="Pfam" id="PF07519">
    <property type="entry name" value="Tannase"/>
    <property type="match status" value="1"/>
</dbReference>
<evidence type="ECO:0000256" key="5">
    <source>
        <dbReference type="RuleBase" id="RU361238"/>
    </source>
</evidence>
<dbReference type="HOGENOM" id="CLU_014819_2_1_1"/>
<dbReference type="InterPro" id="IPR011118">
    <property type="entry name" value="Tannase/feruloyl_esterase"/>
</dbReference>
<dbReference type="RefSeq" id="XP_009651693.1">
    <property type="nucleotide sequence ID" value="XM_009653398.1"/>
</dbReference>
<keyword evidence="4" id="KW-1015">Disulfide bond</keyword>
<evidence type="ECO:0000256" key="3">
    <source>
        <dbReference type="ARBA" id="ARBA00022801"/>
    </source>
</evidence>